<feature type="compositionally biased region" description="Polar residues" evidence="1">
    <location>
        <begin position="259"/>
        <end position="268"/>
    </location>
</feature>
<evidence type="ECO:0000259" key="2">
    <source>
        <dbReference type="Pfam" id="PF14309"/>
    </source>
</evidence>
<feature type="compositionally biased region" description="Low complexity" evidence="1">
    <location>
        <begin position="420"/>
        <end position="438"/>
    </location>
</feature>
<dbReference type="InterPro" id="IPR025486">
    <property type="entry name" value="DUF4378"/>
</dbReference>
<protein>
    <recommendedName>
        <fullName evidence="2">DUF4378 domain-containing protein</fullName>
    </recommendedName>
</protein>
<feature type="compositionally biased region" description="Basic and acidic residues" evidence="1">
    <location>
        <begin position="214"/>
        <end position="238"/>
    </location>
</feature>
<dbReference type="Proteomes" id="UP001231189">
    <property type="component" value="Unassembled WGS sequence"/>
</dbReference>
<dbReference type="Pfam" id="PF14309">
    <property type="entry name" value="DUF4378"/>
    <property type="match status" value="1"/>
</dbReference>
<dbReference type="PANTHER" id="PTHR40836:SF2">
    <property type="entry name" value="OS06G0728200 PROTEIN"/>
    <property type="match status" value="1"/>
</dbReference>
<dbReference type="EMBL" id="JAUUTY010000007">
    <property type="protein sequence ID" value="KAK1613340.1"/>
    <property type="molecule type" value="Genomic_DNA"/>
</dbReference>
<name>A0AAD8VQH9_LOLMU</name>
<evidence type="ECO:0000313" key="5">
    <source>
        <dbReference type="Proteomes" id="UP001231189"/>
    </source>
</evidence>
<sequence>MLGQPSVIARLMGLEDAIVAAMPAIPAAVMVQAEEDSMVNLLKPSSKLKRFKCSPLPYHGRISGDYYRYCLNKMKPRRRSSRRSTSSSSSSRGHHRRDHDRHPQEDLLEKIKEEFRASWQQASMTPENENAAVSSASASGRMSSADRAEWVDGRYIQKVAQENLRREKMARYGHGANGKTKVDDEDEEVETVVAAPMKAEEAEQEQQGGSEVASAKDEGTEERFMEEGTSSDSHRAESEEFLGSLGAVVNGDPEHDEVSSTSGNSRGTPTRIAILRPVGTTRAAGDHRDPAFGTPPPSWKATRDGGMEEFLRAVKERLNNEMKAKTGSSDVEPPPTTTRKLWGSDDPELAARDTAKRIREAAGMAKEDLGRRLSRLESFRVFRGDRSRRDAAAVLSPEHRMLKRVRARIEAMSPKKTKLSGSSSPVSSRGGRVWSSPPADAGHASSLSGIGSDDEQESGCRGDRQRLMTRLWKAQSAARMDADTDTNVVVSPLPSPHALVRSFSAPASSGISSGAEVKLSRSRSFSLFRGTMASGISLGGKLLTTADFLAGLAPPSPVSPLEVHGRSPRHFAESSPRRSPRCSTEFEASVVGGESPWRWKIDAASESDEDPDKAYVRELLIAAGLFDDNEDGVGRPWEDTAAVSTDSMAGPMIMSDDVFDEVEDAYYYRRRVDEDCSREEEDEWLGRRRLLFDMANEALQALQAGPSSSSLSLCRWIVESGSGVSSSRLWLRGSELEEHVWRRVARAMTGDDDAPAPATTVDGMVEREVDRSPWMVLREDVCAVGRKVERAIFDELVGEVLRQVFVRT</sequence>
<feature type="region of interest" description="Disordered" evidence="1">
    <location>
        <begin position="559"/>
        <end position="583"/>
    </location>
</feature>
<feature type="region of interest" description="Disordered" evidence="1">
    <location>
        <begin position="120"/>
        <end position="141"/>
    </location>
</feature>
<feature type="compositionally biased region" description="Low complexity" evidence="1">
    <location>
        <begin position="131"/>
        <end position="141"/>
    </location>
</feature>
<dbReference type="AlphaFoldDB" id="A0AAD8VQH9"/>
<feature type="domain" description="DUF4378" evidence="2">
    <location>
        <begin position="613"/>
        <end position="799"/>
    </location>
</feature>
<proteinExistence type="predicted"/>
<evidence type="ECO:0000256" key="1">
    <source>
        <dbReference type="SAM" id="MobiDB-lite"/>
    </source>
</evidence>
<dbReference type="EMBL" id="JAUUTY010000007">
    <property type="protein sequence ID" value="KAK1613422.1"/>
    <property type="molecule type" value="Genomic_DNA"/>
</dbReference>
<feature type="region of interest" description="Disordered" evidence="1">
    <location>
        <begin position="409"/>
        <end position="463"/>
    </location>
</feature>
<feature type="region of interest" description="Disordered" evidence="1">
    <location>
        <begin position="199"/>
        <end position="303"/>
    </location>
</feature>
<feature type="region of interest" description="Disordered" evidence="1">
    <location>
        <begin position="323"/>
        <end position="347"/>
    </location>
</feature>
<comment type="caution">
    <text evidence="3">The sequence shown here is derived from an EMBL/GenBank/DDBJ whole genome shotgun (WGS) entry which is preliminary data.</text>
</comment>
<keyword evidence="5" id="KW-1185">Reference proteome</keyword>
<evidence type="ECO:0000313" key="3">
    <source>
        <dbReference type="EMBL" id="KAK1613340.1"/>
    </source>
</evidence>
<accession>A0AAD8VQH9</accession>
<organism evidence="3 5">
    <name type="scientific">Lolium multiflorum</name>
    <name type="common">Italian ryegrass</name>
    <name type="synonym">Lolium perenne subsp. multiflorum</name>
    <dbReference type="NCBI Taxonomy" id="4521"/>
    <lineage>
        <taxon>Eukaryota</taxon>
        <taxon>Viridiplantae</taxon>
        <taxon>Streptophyta</taxon>
        <taxon>Embryophyta</taxon>
        <taxon>Tracheophyta</taxon>
        <taxon>Spermatophyta</taxon>
        <taxon>Magnoliopsida</taxon>
        <taxon>Liliopsida</taxon>
        <taxon>Poales</taxon>
        <taxon>Poaceae</taxon>
        <taxon>BOP clade</taxon>
        <taxon>Pooideae</taxon>
        <taxon>Poodae</taxon>
        <taxon>Poeae</taxon>
        <taxon>Poeae Chloroplast Group 2 (Poeae type)</taxon>
        <taxon>Loliodinae</taxon>
        <taxon>Loliinae</taxon>
        <taxon>Lolium</taxon>
    </lineage>
</organism>
<feature type="region of interest" description="Disordered" evidence="1">
    <location>
        <begin position="75"/>
        <end position="104"/>
    </location>
</feature>
<gene>
    <name evidence="3" type="ORF">QYE76_037013</name>
    <name evidence="4" type="ORF">QYE76_037095</name>
</gene>
<reference evidence="3" key="1">
    <citation type="submission" date="2023-07" db="EMBL/GenBank/DDBJ databases">
        <title>A chromosome-level genome assembly of Lolium multiflorum.</title>
        <authorList>
            <person name="Chen Y."/>
            <person name="Copetti D."/>
            <person name="Kolliker R."/>
            <person name="Studer B."/>
        </authorList>
    </citation>
    <scope>NUCLEOTIDE SEQUENCE</scope>
    <source>
        <strain evidence="3">02402/16</strain>
        <tissue evidence="3">Leaf</tissue>
    </source>
</reference>
<dbReference type="PANTHER" id="PTHR40836">
    <property type="entry name" value="RB1-INDUCIBLE COILED-COIL PROTEIN"/>
    <property type="match status" value="1"/>
</dbReference>
<evidence type="ECO:0000313" key="4">
    <source>
        <dbReference type="EMBL" id="KAK1613422.1"/>
    </source>
</evidence>